<dbReference type="PROSITE" id="PS50975">
    <property type="entry name" value="ATP_GRASP"/>
    <property type="match status" value="1"/>
</dbReference>
<evidence type="ECO:0000256" key="2">
    <source>
        <dbReference type="ARBA" id="ARBA00022741"/>
    </source>
</evidence>
<dbReference type="AlphaFoldDB" id="A0A2N7FIR9"/>
<dbReference type="Proteomes" id="UP000235330">
    <property type="component" value="Unassembled WGS sequence"/>
</dbReference>
<keyword evidence="2 4" id="KW-0547">Nucleotide-binding</keyword>
<comment type="caution">
    <text evidence="6">The sequence shown here is derived from an EMBL/GenBank/DDBJ whole genome shotgun (WGS) entry which is preliminary data.</text>
</comment>
<dbReference type="GO" id="GO:0005524">
    <property type="term" value="F:ATP binding"/>
    <property type="evidence" value="ECO:0007669"/>
    <property type="project" value="UniProtKB-UniRule"/>
</dbReference>
<dbReference type="RefSeq" id="WP_102515640.1">
    <property type="nucleotide sequence ID" value="NZ_CAWNSM010000012.1"/>
</dbReference>
<evidence type="ECO:0000256" key="1">
    <source>
        <dbReference type="ARBA" id="ARBA00022598"/>
    </source>
</evidence>
<feature type="domain" description="ATP-grasp" evidence="5">
    <location>
        <begin position="105"/>
        <end position="297"/>
    </location>
</feature>
<dbReference type="InterPro" id="IPR013815">
    <property type="entry name" value="ATP_grasp_subdomain_1"/>
</dbReference>
<dbReference type="GO" id="GO:0046872">
    <property type="term" value="F:metal ion binding"/>
    <property type="evidence" value="ECO:0007669"/>
    <property type="project" value="InterPro"/>
</dbReference>
<dbReference type="Gene3D" id="3.40.50.20">
    <property type="match status" value="1"/>
</dbReference>
<accession>A0A2N7FIR9</accession>
<dbReference type="PANTHER" id="PTHR43585">
    <property type="entry name" value="FUMIPYRROLE BIOSYNTHESIS PROTEIN C"/>
    <property type="match status" value="1"/>
</dbReference>
<evidence type="ECO:0000313" key="6">
    <source>
        <dbReference type="EMBL" id="PMJ69189.1"/>
    </source>
</evidence>
<proteinExistence type="predicted"/>
<dbReference type="GO" id="GO:0016874">
    <property type="term" value="F:ligase activity"/>
    <property type="evidence" value="ECO:0007669"/>
    <property type="project" value="UniProtKB-KW"/>
</dbReference>
<dbReference type="PANTHER" id="PTHR43585:SF2">
    <property type="entry name" value="ATP-GRASP ENZYME FSQD"/>
    <property type="match status" value="1"/>
</dbReference>
<keyword evidence="3 4" id="KW-0067">ATP-binding</keyword>
<dbReference type="Pfam" id="PF13535">
    <property type="entry name" value="ATP-grasp_4"/>
    <property type="match status" value="1"/>
</dbReference>
<gene>
    <name evidence="6" type="ORF">BCU17_14090</name>
</gene>
<dbReference type="EMBL" id="MCWU01000012">
    <property type="protein sequence ID" value="PMJ69189.1"/>
    <property type="molecule type" value="Genomic_DNA"/>
</dbReference>
<keyword evidence="1" id="KW-0436">Ligase</keyword>
<evidence type="ECO:0000313" key="7">
    <source>
        <dbReference type="Proteomes" id="UP000235330"/>
    </source>
</evidence>
<evidence type="ECO:0000259" key="5">
    <source>
        <dbReference type="PROSITE" id="PS50975"/>
    </source>
</evidence>
<evidence type="ECO:0000256" key="3">
    <source>
        <dbReference type="ARBA" id="ARBA00022840"/>
    </source>
</evidence>
<dbReference type="Gene3D" id="3.30.1490.20">
    <property type="entry name" value="ATP-grasp fold, A domain"/>
    <property type="match status" value="1"/>
</dbReference>
<organism evidence="6 7">
    <name type="scientific">Vibrio splendidus</name>
    <dbReference type="NCBI Taxonomy" id="29497"/>
    <lineage>
        <taxon>Bacteria</taxon>
        <taxon>Pseudomonadati</taxon>
        <taxon>Pseudomonadota</taxon>
        <taxon>Gammaproteobacteria</taxon>
        <taxon>Vibrionales</taxon>
        <taxon>Vibrionaceae</taxon>
        <taxon>Vibrio</taxon>
    </lineage>
</organism>
<dbReference type="InterPro" id="IPR011761">
    <property type="entry name" value="ATP-grasp"/>
</dbReference>
<dbReference type="InterPro" id="IPR052032">
    <property type="entry name" value="ATP-dep_AA_Ligase"/>
</dbReference>
<reference evidence="7" key="1">
    <citation type="submission" date="2016-07" db="EMBL/GenBank/DDBJ databases">
        <title>Nontailed viruses are major unrecognized killers of bacteria in the ocean.</title>
        <authorList>
            <person name="Kauffman K."/>
            <person name="Hussain F."/>
            <person name="Yang J."/>
            <person name="Arevalo P."/>
            <person name="Brown J."/>
            <person name="Cutler M."/>
            <person name="Kelly L."/>
            <person name="Polz M.F."/>
        </authorList>
    </citation>
    <scope>NUCLEOTIDE SEQUENCE [LARGE SCALE GENOMIC DNA]</scope>
    <source>
        <strain evidence="7">10N.261.55.E11</strain>
    </source>
</reference>
<dbReference type="Gene3D" id="3.30.470.20">
    <property type="entry name" value="ATP-grasp fold, B domain"/>
    <property type="match status" value="1"/>
</dbReference>
<dbReference type="SUPFAM" id="SSF56059">
    <property type="entry name" value="Glutathione synthetase ATP-binding domain-like"/>
    <property type="match status" value="1"/>
</dbReference>
<protein>
    <recommendedName>
        <fullName evidence="5">ATP-grasp domain-containing protein</fullName>
    </recommendedName>
</protein>
<sequence>MYHILIVGGHDATFQFFNKNDYHYSVIQEKDSLGSNLKSLTSNVRIIEEISYEEIEEKYLEIDQSKKIDLIYSFSEDGLLHTAELVSRFNVKGISLESLEILINKEFLRNKLVDSKFSIPFKELSQVEELHNFYNKHGEIILKPKVGSGSEGVIKVSDEVSFNKARSYISSNPNDFIVEKYIKGQEFSIETMSKNGKHEIVAITEKTLCKNSFAELQHVIPALSLSEDNLKELSKFAIDLLTYLDYQTGPNHIEVKLNEGEVFLIEINNRVGGDYIAYLINSVTGRNLYQETIDSYFGVDESKLDNVIHPYRYCVSRAIYSVFNKENILDIAKYGEIIEYSYKETENNQKNDLVVNCDKLGMFVFGCDDKEKFQDFIKNVSLVMDH</sequence>
<name>A0A2N7FIR9_VIBSP</name>
<evidence type="ECO:0000256" key="4">
    <source>
        <dbReference type="PROSITE-ProRule" id="PRU00409"/>
    </source>
</evidence>